<dbReference type="Proteomes" id="UP000280834">
    <property type="component" value="Unassembled WGS sequence"/>
</dbReference>
<name>A0A0R3QQP7_9BILA</name>
<dbReference type="WBParaSite" id="BTMF_0001003201-mRNA-1">
    <property type="protein sequence ID" value="BTMF_0001003201-mRNA-1"/>
    <property type="gene ID" value="BTMF_0001003201"/>
</dbReference>
<proteinExistence type="predicted"/>
<organism evidence="3">
    <name type="scientific">Brugia timori</name>
    <dbReference type="NCBI Taxonomy" id="42155"/>
    <lineage>
        <taxon>Eukaryota</taxon>
        <taxon>Metazoa</taxon>
        <taxon>Ecdysozoa</taxon>
        <taxon>Nematoda</taxon>
        <taxon>Chromadorea</taxon>
        <taxon>Rhabditida</taxon>
        <taxon>Spirurina</taxon>
        <taxon>Spiruromorpha</taxon>
        <taxon>Filarioidea</taxon>
        <taxon>Onchocercidae</taxon>
        <taxon>Brugia</taxon>
    </lineage>
</organism>
<gene>
    <name evidence="1" type="ORF">BTMF_LOCUS8083</name>
</gene>
<protein>
    <submittedName>
        <fullName evidence="3">Transcriptional regulator</fullName>
    </submittedName>
</protein>
<dbReference type="STRING" id="42155.A0A0R3QQP7"/>
<accession>A0A0R3QQP7</accession>
<reference evidence="1 2" key="2">
    <citation type="submission" date="2018-11" db="EMBL/GenBank/DDBJ databases">
        <authorList>
            <consortium name="Pathogen Informatics"/>
        </authorList>
    </citation>
    <scope>NUCLEOTIDE SEQUENCE [LARGE SCALE GENOMIC DNA]</scope>
</reference>
<reference evidence="3" key="1">
    <citation type="submission" date="2017-02" db="UniProtKB">
        <authorList>
            <consortium name="WormBaseParasite"/>
        </authorList>
    </citation>
    <scope>IDENTIFICATION</scope>
</reference>
<dbReference type="EMBL" id="UZAG01016226">
    <property type="protein sequence ID" value="VDO26875.1"/>
    <property type="molecule type" value="Genomic_DNA"/>
</dbReference>
<evidence type="ECO:0000313" key="3">
    <source>
        <dbReference type="WBParaSite" id="BTMF_0001003201-mRNA-1"/>
    </source>
</evidence>
<evidence type="ECO:0000313" key="1">
    <source>
        <dbReference type="EMBL" id="VDO26875.1"/>
    </source>
</evidence>
<dbReference type="AlphaFoldDB" id="A0A0R3QQP7"/>
<evidence type="ECO:0000313" key="2">
    <source>
        <dbReference type="Proteomes" id="UP000280834"/>
    </source>
</evidence>
<keyword evidence="2" id="KW-1185">Reference proteome</keyword>
<sequence>MEQNEVKIKLMTELANVLKQATFEYPSGDSLSKESTQILCNT</sequence>